<evidence type="ECO:0000256" key="3">
    <source>
        <dbReference type="ARBA" id="ARBA00022664"/>
    </source>
</evidence>
<feature type="compositionally biased region" description="Basic and acidic residues" evidence="8">
    <location>
        <begin position="181"/>
        <end position="214"/>
    </location>
</feature>
<evidence type="ECO:0000313" key="11">
    <source>
        <dbReference type="EMBL" id="SPQ94157.1"/>
    </source>
</evidence>
<dbReference type="PANTHER" id="PTHR16196">
    <property type="entry name" value="CELL CYCLE CONTROL PROTEIN CWF25"/>
    <property type="match status" value="1"/>
</dbReference>
<feature type="region of interest" description="Disordered" evidence="8">
    <location>
        <begin position="96"/>
        <end position="119"/>
    </location>
</feature>
<dbReference type="InterPro" id="IPR022209">
    <property type="entry name" value="CWC25"/>
</dbReference>
<feature type="compositionally biased region" description="Basic residues" evidence="8">
    <location>
        <begin position="234"/>
        <end position="272"/>
    </location>
</feature>
<feature type="region of interest" description="Disordered" evidence="8">
    <location>
        <begin position="173"/>
        <end position="331"/>
    </location>
</feature>
<dbReference type="AlphaFoldDB" id="A0A0G4IIB5"/>
<gene>
    <name evidence="10" type="ORF">PBRA_003633</name>
    <name evidence="11" type="ORF">PLBR_LOCUS1372</name>
</gene>
<protein>
    <recommendedName>
        <fullName evidence="9">CBF1-interacting co-repressor CIR N-terminal domain-containing protein</fullName>
    </recommendedName>
</protein>
<dbReference type="GO" id="GO:0000398">
    <property type="term" value="P:mRNA splicing, via spliceosome"/>
    <property type="evidence" value="ECO:0007669"/>
    <property type="project" value="TreeGrafter"/>
</dbReference>
<keyword evidence="4" id="KW-0747">Spliceosome</keyword>
<organism evidence="10 12">
    <name type="scientific">Plasmodiophora brassicae</name>
    <name type="common">Clubroot disease agent</name>
    <dbReference type="NCBI Taxonomy" id="37360"/>
    <lineage>
        <taxon>Eukaryota</taxon>
        <taxon>Sar</taxon>
        <taxon>Rhizaria</taxon>
        <taxon>Endomyxa</taxon>
        <taxon>Phytomyxea</taxon>
        <taxon>Plasmodiophorida</taxon>
        <taxon>Plasmodiophoridae</taxon>
        <taxon>Plasmodiophora</taxon>
    </lineage>
</organism>
<comment type="subcellular location">
    <subcellularLocation>
        <location evidence="1">Nucleus</location>
    </subcellularLocation>
</comment>
<feature type="domain" description="CBF1-interacting co-repressor CIR N-terminal" evidence="9">
    <location>
        <begin position="13"/>
        <end position="49"/>
    </location>
</feature>
<dbReference type="Pfam" id="PF12542">
    <property type="entry name" value="CWC25"/>
    <property type="match status" value="1"/>
</dbReference>
<evidence type="ECO:0000256" key="1">
    <source>
        <dbReference type="ARBA" id="ARBA00004123"/>
    </source>
</evidence>
<dbReference type="InterPro" id="IPR019339">
    <property type="entry name" value="CIR_N_dom"/>
</dbReference>
<accession>A0A0G4IIB5</accession>
<dbReference type="PANTHER" id="PTHR16196:SF0">
    <property type="entry name" value="PRE-MRNA-SPLICING FACTOR CWC25 HOMOLOG"/>
    <property type="match status" value="1"/>
</dbReference>
<evidence type="ECO:0000256" key="2">
    <source>
        <dbReference type="ARBA" id="ARBA00006695"/>
    </source>
</evidence>
<reference evidence="10 12" key="1">
    <citation type="submission" date="2015-02" db="EMBL/GenBank/DDBJ databases">
        <authorList>
            <person name="Chooi Y.-H."/>
        </authorList>
    </citation>
    <scope>NUCLEOTIDE SEQUENCE [LARGE SCALE GENOMIC DNA]</scope>
    <source>
        <strain evidence="10">E3</strain>
    </source>
</reference>
<dbReference type="GO" id="GO:0005684">
    <property type="term" value="C:U2-type spliceosomal complex"/>
    <property type="evidence" value="ECO:0007669"/>
    <property type="project" value="TreeGrafter"/>
</dbReference>
<geneLocation type="mitochondrion" evidence="11"/>
<evidence type="ECO:0000313" key="10">
    <source>
        <dbReference type="EMBL" id="CEO94820.1"/>
    </source>
</evidence>
<sequence length="411" mass="48080">MGKGGLSFLNKKSWHTATIANAEKVWLAEQKDAAEKSKLAQLRKEIEEERQVEELRKLQLQRGGTKHVERLDWMYRSADVEAQQRDKEREEFLLGKTIPSSELQEPTPDVSAPPPTLDADRWIGKYERRDLDAETRIREDPMLAILQQEHQQRLRILRNPLEMRRIRDDVDRSKKLKKALKKVEKQERKEKRRAEKAARDADANANADRKHKDDDGGDDDPYGLIVSRTEQYSRRSRSPRHRRRSRSRSPRRLHRPQSHSPRRHRHRHHSASRSRSPERDEEKDDRHRYRDDSRNGSRRRDRLAPRRQRDVASSKNSALTQEERAARLAAMQADADAHHAARSAAADAADVIARQEQADLHVRGADAPQSATFIQSARKQAYLDSNDTVEDRLNQRRHYRQKGNMEEHSFL</sequence>
<proteinExistence type="inferred from homology"/>
<evidence type="ECO:0000256" key="8">
    <source>
        <dbReference type="SAM" id="MobiDB-lite"/>
    </source>
</evidence>
<keyword evidence="3" id="KW-0507">mRNA processing</keyword>
<evidence type="ECO:0000313" key="13">
    <source>
        <dbReference type="Proteomes" id="UP000290189"/>
    </source>
</evidence>
<evidence type="ECO:0000256" key="7">
    <source>
        <dbReference type="ARBA" id="ARBA00023242"/>
    </source>
</evidence>
<evidence type="ECO:0000313" key="12">
    <source>
        <dbReference type="Proteomes" id="UP000039324"/>
    </source>
</evidence>
<dbReference type="Proteomes" id="UP000039324">
    <property type="component" value="Unassembled WGS sequence"/>
</dbReference>
<dbReference type="OMA" id="SWHPHTM"/>
<dbReference type="InterPro" id="IPR051376">
    <property type="entry name" value="CWC25_splicing_factor"/>
</dbReference>
<evidence type="ECO:0000256" key="5">
    <source>
        <dbReference type="ARBA" id="ARBA00023054"/>
    </source>
</evidence>
<dbReference type="Proteomes" id="UP000290189">
    <property type="component" value="Unassembled WGS sequence"/>
</dbReference>
<keyword evidence="6" id="KW-0508">mRNA splicing</keyword>
<dbReference type="EMBL" id="CDSF01000002">
    <property type="protein sequence ID" value="CEO94820.1"/>
    <property type="molecule type" value="Genomic_DNA"/>
</dbReference>
<dbReference type="Pfam" id="PF10197">
    <property type="entry name" value="Cir_N"/>
    <property type="match status" value="1"/>
</dbReference>
<dbReference type="EMBL" id="OVEO01000002">
    <property type="protein sequence ID" value="SPQ94157.1"/>
    <property type="molecule type" value="Genomic_DNA"/>
</dbReference>
<reference evidence="11 13" key="2">
    <citation type="submission" date="2018-03" db="EMBL/GenBank/DDBJ databases">
        <authorList>
            <person name="Fogelqvist J."/>
        </authorList>
    </citation>
    <scope>NUCLEOTIDE SEQUENCE [LARGE SCALE GENOMIC DNA]</scope>
</reference>
<dbReference type="SMART" id="SM01083">
    <property type="entry name" value="Cir_N"/>
    <property type="match status" value="1"/>
</dbReference>
<name>A0A0G4IIB5_PLABS</name>
<feature type="compositionally biased region" description="Basic and acidic residues" evidence="8">
    <location>
        <begin position="275"/>
        <end position="295"/>
    </location>
</feature>
<comment type="similarity">
    <text evidence="2">Belongs to the CWC25 family.</text>
</comment>
<keyword evidence="11" id="KW-0496">Mitochondrion</keyword>
<feature type="region of interest" description="Disordered" evidence="8">
    <location>
        <begin position="385"/>
        <end position="411"/>
    </location>
</feature>
<evidence type="ECO:0000259" key="9">
    <source>
        <dbReference type="SMART" id="SM01083"/>
    </source>
</evidence>
<keyword evidence="12" id="KW-1185">Reference proteome</keyword>
<dbReference type="STRING" id="37360.A0A0G4IIB5"/>
<evidence type="ECO:0000256" key="6">
    <source>
        <dbReference type="ARBA" id="ARBA00023187"/>
    </source>
</evidence>
<feature type="compositionally biased region" description="Basic and acidic residues" evidence="8">
    <location>
        <begin position="302"/>
        <end position="312"/>
    </location>
</feature>
<evidence type="ECO:0000256" key="4">
    <source>
        <dbReference type="ARBA" id="ARBA00022728"/>
    </source>
</evidence>
<dbReference type="OrthoDB" id="21123at2759"/>
<keyword evidence="5" id="KW-0175">Coiled coil</keyword>
<keyword evidence="7" id="KW-0539">Nucleus</keyword>